<evidence type="ECO:0000313" key="3">
    <source>
        <dbReference type="Proteomes" id="UP001338309"/>
    </source>
</evidence>
<reference evidence="2 3" key="1">
    <citation type="submission" date="2023-08" db="EMBL/GenBank/DDBJ databases">
        <title>Draft genome sequence of Algoriphagus confluentis.</title>
        <authorList>
            <person name="Takatani N."/>
            <person name="Hosokawa M."/>
            <person name="Sawabe T."/>
        </authorList>
    </citation>
    <scope>NUCLEOTIDE SEQUENCE [LARGE SCALE GENOMIC DNA]</scope>
    <source>
        <strain evidence="2 3">NBRC 111222</strain>
    </source>
</reference>
<keyword evidence="1" id="KW-0472">Membrane</keyword>
<protein>
    <submittedName>
        <fullName evidence="2">Uncharacterized protein</fullName>
    </submittedName>
</protein>
<dbReference type="RefSeq" id="WP_338223288.1">
    <property type="nucleotide sequence ID" value="NZ_BTPD01000003.1"/>
</dbReference>
<name>A0ABQ6PKT4_9BACT</name>
<keyword evidence="1" id="KW-0812">Transmembrane</keyword>
<dbReference type="Proteomes" id="UP001338309">
    <property type="component" value="Unassembled WGS sequence"/>
</dbReference>
<organism evidence="2 3">
    <name type="scientific">Algoriphagus confluentis</name>
    <dbReference type="NCBI Taxonomy" id="1697556"/>
    <lineage>
        <taxon>Bacteria</taxon>
        <taxon>Pseudomonadati</taxon>
        <taxon>Bacteroidota</taxon>
        <taxon>Cytophagia</taxon>
        <taxon>Cytophagales</taxon>
        <taxon>Cyclobacteriaceae</taxon>
        <taxon>Algoriphagus</taxon>
    </lineage>
</organism>
<keyword evidence="1" id="KW-1133">Transmembrane helix</keyword>
<dbReference type="EMBL" id="BTPD01000003">
    <property type="protein sequence ID" value="GMQ28539.1"/>
    <property type="molecule type" value="Genomic_DNA"/>
</dbReference>
<accession>A0ABQ6PKT4</accession>
<sequence length="164" mass="18933">MIDLDPGTLVVSSLFMAAFISPFVYHRIKSKKVEAQQNQSFEALSKQAGALPEVKERWRNTYQIGLDRDNKKLVYQRYGEKPMESAVDLKTIGKVSVEEKAHTVVVEKEKRVILDYLALNLYPKDKEQAPISLEFYDGEHFTDLLGERLLANQWKGYLEQEITH</sequence>
<evidence type="ECO:0000256" key="1">
    <source>
        <dbReference type="SAM" id="Phobius"/>
    </source>
</evidence>
<feature type="transmembrane region" description="Helical" evidence="1">
    <location>
        <begin position="6"/>
        <end position="25"/>
    </location>
</feature>
<proteinExistence type="predicted"/>
<keyword evidence="3" id="KW-1185">Reference proteome</keyword>
<evidence type="ECO:0000313" key="2">
    <source>
        <dbReference type="EMBL" id="GMQ28539.1"/>
    </source>
</evidence>
<gene>
    <name evidence="2" type="ORF">Aconfl_11820</name>
</gene>
<comment type="caution">
    <text evidence="2">The sequence shown here is derived from an EMBL/GenBank/DDBJ whole genome shotgun (WGS) entry which is preliminary data.</text>
</comment>